<evidence type="ECO:0000256" key="1">
    <source>
        <dbReference type="SAM" id="Phobius"/>
    </source>
</evidence>
<keyword evidence="1" id="KW-1133">Transmembrane helix</keyword>
<proteinExistence type="predicted"/>
<dbReference type="AlphaFoldDB" id="A0A379T049"/>
<evidence type="ECO:0000313" key="2">
    <source>
        <dbReference type="EMBL" id="SUG34706.1"/>
    </source>
</evidence>
<keyword evidence="1" id="KW-0812">Transmembrane</keyword>
<gene>
    <name evidence="2" type="ORF">NCTC7304_04233</name>
</gene>
<reference evidence="2 3" key="1">
    <citation type="submission" date="2018-06" db="EMBL/GenBank/DDBJ databases">
        <authorList>
            <consortium name="Pathogen Informatics"/>
            <person name="Doyle S."/>
        </authorList>
    </citation>
    <scope>NUCLEOTIDE SEQUENCE [LARGE SCALE GENOMIC DNA]</scope>
    <source>
        <strain evidence="2 3">NCTC7304</strain>
    </source>
</reference>
<organism evidence="2 3">
    <name type="scientific">Salmonella enterica subsp. arizonae</name>
    <dbReference type="NCBI Taxonomy" id="59203"/>
    <lineage>
        <taxon>Bacteria</taxon>
        <taxon>Pseudomonadati</taxon>
        <taxon>Pseudomonadota</taxon>
        <taxon>Gammaproteobacteria</taxon>
        <taxon>Enterobacterales</taxon>
        <taxon>Enterobacteriaceae</taxon>
        <taxon>Salmonella</taxon>
    </lineage>
</organism>
<keyword evidence="1" id="KW-0472">Membrane</keyword>
<sequence length="84" mass="9765">MSWERQKATITAEPEEPSTMLWLMACLVAIITGVLLFVLHANQFLGTLQKFNLWIVAGSPLFLWLVMICLRSWLYNHAMDKHQF</sequence>
<name>A0A379T049_SALER</name>
<accession>A0A379T049</accession>
<protein>
    <submittedName>
        <fullName evidence="2">Uncharacterized protein</fullName>
    </submittedName>
</protein>
<evidence type="ECO:0000313" key="3">
    <source>
        <dbReference type="Proteomes" id="UP000254762"/>
    </source>
</evidence>
<dbReference type="EMBL" id="UGXD01000002">
    <property type="protein sequence ID" value="SUG34706.1"/>
    <property type="molecule type" value="Genomic_DNA"/>
</dbReference>
<feature type="transmembrane region" description="Helical" evidence="1">
    <location>
        <begin position="51"/>
        <end position="74"/>
    </location>
</feature>
<dbReference type="Proteomes" id="UP000254762">
    <property type="component" value="Unassembled WGS sequence"/>
</dbReference>
<feature type="transmembrane region" description="Helical" evidence="1">
    <location>
        <begin position="20"/>
        <end position="39"/>
    </location>
</feature>